<feature type="transmembrane region" description="Helical" evidence="2">
    <location>
        <begin position="55"/>
        <end position="76"/>
    </location>
</feature>
<feature type="transmembrane region" description="Helical" evidence="2">
    <location>
        <begin position="88"/>
        <end position="110"/>
    </location>
</feature>
<dbReference type="GeneID" id="17265156"/>
<reference evidence="3" key="2">
    <citation type="submission" date="2024-10" db="UniProtKB">
        <authorList>
            <consortium name="EnsemblProtists"/>
        </authorList>
    </citation>
    <scope>IDENTIFICATION</scope>
</reference>
<accession>A0A0D3J7G9</accession>
<dbReference type="Proteomes" id="UP000013827">
    <property type="component" value="Unassembled WGS sequence"/>
</dbReference>
<dbReference type="AlphaFoldDB" id="A0A0D3J7G9"/>
<proteinExistence type="predicted"/>
<protein>
    <recommendedName>
        <fullName evidence="5">EXPERA domain-containing protein</fullName>
    </recommendedName>
</protein>
<evidence type="ECO:0000313" key="4">
    <source>
        <dbReference type="Proteomes" id="UP000013827"/>
    </source>
</evidence>
<name>A0A0D3J7G9_EMIH1</name>
<evidence type="ECO:0000313" key="3">
    <source>
        <dbReference type="EnsemblProtists" id="EOD19454"/>
    </source>
</evidence>
<keyword evidence="2" id="KW-0472">Membrane</keyword>
<evidence type="ECO:0008006" key="5">
    <source>
        <dbReference type="Google" id="ProtNLM"/>
    </source>
</evidence>
<organism evidence="3 4">
    <name type="scientific">Emiliania huxleyi (strain CCMP1516)</name>
    <dbReference type="NCBI Taxonomy" id="280463"/>
    <lineage>
        <taxon>Eukaryota</taxon>
        <taxon>Haptista</taxon>
        <taxon>Haptophyta</taxon>
        <taxon>Prymnesiophyceae</taxon>
        <taxon>Isochrysidales</taxon>
        <taxon>Noelaerhabdaceae</taxon>
        <taxon>Emiliania</taxon>
    </lineage>
</organism>
<sequence>MRGLRLWTAGVAIALMVDAVIRVALRPYFLDGAVLEHGSGYEGELEPWSGTDLPAAGATRVTIATAEMLSALLLLAAELPSPLCARFVIRYVGALATYGGKGCFMVVSGSTFALGGQTEYFATGVLLEHFITGCICAATGVVWLGLTALPCLRLPPHPTREAWLEWNRREVAPAPAASLELGAAKYGSGGGRAPPAAAIRIDTGAAVPVPDQSQPPSPGSTNPFFGNRHLQADSPTAMRV</sequence>
<dbReference type="EnsemblProtists" id="EOD19454">
    <property type="protein sequence ID" value="EOD19454"/>
    <property type="gene ID" value="EMIHUDRAFT_208991"/>
</dbReference>
<feature type="compositionally biased region" description="Low complexity" evidence="1">
    <location>
        <begin position="203"/>
        <end position="212"/>
    </location>
</feature>
<keyword evidence="2" id="KW-0812">Transmembrane</keyword>
<feature type="transmembrane region" description="Helical" evidence="2">
    <location>
        <begin position="130"/>
        <end position="152"/>
    </location>
</feature>
<keyword evidence="4" id="KW-1185">Reference proteome</keyword>
<dbReference type="PaxDb" id="2903-EOD19454"/>
<evidence type="ECO:0000256" key="1">
    <source>
        <dbReference type="SAM" id="MobiDB-lite"/>
    </source>
</evidence>
<dbReference type="RefSeq" id="XP_005771883.1">
    <property type="nucleotide sequence ID" value="XM_005771826.1"/>
</dbReference>
<dbReference type="HOGENOM" id="CLU_1158190_0_0_1"/>
<feature type="region of interest" description="Disordered" evidence="1">
    <location>
        <begin position="203"/>
        <end position="240"/>
    </location>
</feature>
<dbReference type="KEGG" id="ehx:EMIHUDRAFT_208991"/>
<keyword evidence="2" id="KW-1133">Transmembrane helix</keyword>
<evidence type="ECO:0000256" key="2">
    <source>
        <dbReference type="SAM" id="Phobius"/>
    </source>
</evidence>
<reference evidence="4" key="1">
    <citation type="journal article" date="2013" name="Nature">
        <title>Pan genome of the phytoplankton Emiliania underpins its global distribution.</title>
        <authorList>
            <person name="Read B.A."/>
            <person name="Kegel J."/>
            <person name="Klute M.J."/>
            <person name="Kuo A."/>
            <person name="Lefebvre S.C."/>
            <person name="Maumus F."/>
            <person name="Mayer C."/>
            <person name="Miller J."/>
            <person name="Monier A."/>
            <person name="Salamov A."/>
            <person name="Young J."/>
            <person name="Aguilar M."/>
            <person name="Claverie J.M."/>
            <person name="Frickenhaus S."/>
            <person name="Gonzalez K."/>
            <person name="Herman E.K."/>
            <person name="Lin Y.C."/>
            <person name="Napier J."/>
            <person name="Ogata H."/>
            <person name="Sarno A.F."/>
            <person name="Shmutz J."/>
            <person name="Schroeder D."/>
            <person name="de Vargas C."/>
            <person name="Verret F."/>
            <person name="von Dassow P."/>
            <person name="Valentin K."/>
            <person name="Van de Peer Y."/>
            <person name="Wheeler G."/>
            <person name="Dacks J.B."/>
            <person name="Delwiche C.F."/>
            <person name="Dyhrman S.T."/>
            <person name="Glockner G."/>
            <person name="John U."/>
            <person name="Richards T."/>
            <person name="Worden A.Z."/>
            <person name="Zhang X."/>
            <person name="Grigoriev I.V."/>
            <person name="Allen A.E."/>
            <person name="Bidle K."/>
            <person name="Borodovsky M."/>
            <person name="Bowler C."/>
            <person name="Brownlee C."/>
            <person name="Cock J.M."/>
            <person name="Elias M."/>
            <person name="Gladyshev V.N."/>
            <person name="Groth M."/>
            <person name="Guda C."/>
            <person name="Hadaegh A."/>
            <person name="Iglesias-Rodriguez M.D."/>
            <person name="Jenkins J."/>
            <person name="Jones B.M."/>
            <person name="Lawson T."/>
            <person name="Leese F."/>
            <person name="Lindquist E."/>
            <person name="Lobanov A."/>
            <person name="Lomsadze A."/>
            <person name="Malik S.B."/>
            <person name="Marsh M.E."/>
            <person name="Mackinder L."/>
            <person name="Mock T."/>
            <person name="Mueller-Roeber B."/>
            <person name="Pagarete A."/>
            <person name="Parker M."/>
            <person name="Probert I."/>
            <person name="Quesneville H."/>
            <person name="Raines C."/>
            <person name="Rensing S.A."/>
            <person name="Riano-Pachon D.M."/>
            <person name="Richier S."/>
            <person name="Rokitta S."/>
            <person name="Shiraiwa Y."/>
            <person name="Soanes D.M."/>
            <person name="van der Giezen M."/>
            <person name="Wahlund T.M."/>
            <person name="Williams B."/>
            <person name="Wilson W."/>
            <person name="Wolfe G."/>
            <person name="Wurch L.L."/>
        </authorList>
    </citation>
    <scope>NUCLEOTIDE SEQUENCE</scope>
</reference>